<dbReference type="EMBL" id="BAAAQB010000034">
    <property type="protein sequence ID" value="GAA2138039.1"/>
    <property type="molecule type" value="Genomic_DNA"/>
</dbReference>
<dbReference type="Proteomes" id="UP001500102">
    <property type="component" value="Unassembled WGS sequence"/>
</dbReference>
<comment type="caution">
    <text evidence="2">The sequence shown here is derived from an EMBL/GenBank/DDBJ whole genome shotgun (WGS) entry which is preliminary data.</text>
</comment>
<accession>A0ABN2Z7R1</accession>
<reference evidence="2 3" key="1">
    <citation type="journal article" date="2019" name="Int. J. Syst. Evol. Microbiol.">
        <title>The Global Catalogue of Microorganisms (GCM) 10K type strain sequencing project: providing services to taxonomists for standard genome sequencing and annotation.</title>
        <authorList>
            <consortium name="The Broad Institute Genomics Platform"/>
            <consortium name="The Broad Institute Genome Sequencing Center for Infectious Disease"/>
            <person name="Wu L."/>
            <person name="Ma J."/>
        </authorList>
    </citation>
    <scope>NUCLEOTIDE SEQUENCE [LARGE SCALE GENOMIC DNA]</scope>
    <source>
        <strain evidence="2 3">JCM 15921</strain>
    </source>
</reference>
<evidence type="ECO:0000313" key="3">
    <source>
        <dbReference type="Proteomes" id="UP001500102"/>
    </source>
</evidence>
<name>A0ABN2Z7R1_9MICC</name>
<gene>
    <name evidence="2" type="ORF">GCM10009825_24220</name>
</gene>
<keyword evidence="3" id="KW-1185">Reference proteome</keyword>
<dbReference type="RefSeq" id="WP_344365975.1">
    <property type="nucleotide sequence ID" value="NZ_BAAAQB010000034.1"/>
</dbReference>
<evidence type="ECO:0000313" key="2">
    <source>
        <dbReference type="EMBL" id="GAA2138039.1"/>
    </source>
</evidence>
<proteinExistence type="predicted"/>
<protein>
    <submittedName>
        <fullName evidence="2">Uncharacterized protein</fullName>
    </submittedName>
</protein>
<sequence length="128" mass="13402">MTRAGQTRITPAALKHTVETIAASAFGVPRSNVAAALDDDSGRLAATVSVQLALAPLLDPQGMSRQGKDGGTLFDRSRAARTTIIARGLDLTGRTLGRVDIRLSGAKQSSDTARVDAPGGRNHQRRVT</sequence>
<evidence type="ECO:0000256" key="1">
    <source>
        <dbReference type="SAM" id="MobiDB-lite"/>
    </source>
</evidence>
<organism evidence="2 3">
    <name type="scientific">Arthrobacter humicola</name>
    <dbReference type="NCBI Taxonomy" id="409291"/>
    <lineage>
        <taxon>Bacteria</taxon>
        <taxon>Bacillati</taxon>
        <taxon>Actinomycetota</taxon>
        <taxon>Actinomycetes</taxon>
        <taxon>Micrococcales</taxon>
        <taxon>Micrococcaceae</taxon>
        <taxon>Arthrobacter</taxon>
    </lineage>
</organism>
<feature type="region of interest" description="Disordered" evidence="1">
    <location>
        <begin position="106"/>
        <end position="128"/>
    </location>
</feature>